<dbReference type="Proteomes" id="UP000261704">
    <property type="component" value="Chromosome"/>
</dbReference>
<accession>A0A347UH34</accession>
<keyword evidence="5" id="KW-1185">Reference proteome</keyword>
<dbReference type="Pfam" id="PF05036">
    <property type="entry name" value="SPOR"/>
    <property type="match status" value="1"/>
</dbReference>
<feature type="region of interest" description="Disordered" evidence="1">
    <location>
        <begin position="112"/>
        <end position="135"/>
    </location>
</feature>
<evidence type="ECO:0000256" key="2">
    <source>
        <dbReference type="SAM" id="Phobius"/>
    </source>
</evidence>
<name>A0A347UH34_9RHOB</name>
<keyword evidence="2" id="KW-0812">Transmembrane</keyword>
<evidence type="ECO:0000313" key="4">
    <source>
        <dbReference type="EMBL" id="AXX98162.1"/>
    </source>
</evidence>
<dbReference type="Gene3D" id="3.30.70.1070">
    <property type="entry name" value="Sporulation related repeat"/>
    <property type="match status" value="1"/>
</dbReference>
<organism evidence="4 5">
    <name type="scientific">Profundibacter amoris</name>
    <dbReference type="NCBI Taxonomy" id="2171755"/>
    <lineage>
        <taxon>Bacteria</taxon>
        <taxon>Pseudomonadati</taxon>
        <taxon>Pseudomonadota</taxon>
        <taxon>Alphaproteobacteria</taxon>
        <taxon>Rhodobacterales</taxon>
        <taxon>Paracoccaceae</taxon>
        <taxon>Profundibacter</taxon>
    </lineage>
</organism>
<dbReference type="PROSITE" id="PS51724">
    <property type="entry name" value="SPOR"/>
    <property type="match status" value="1"/>
</dbReference>
<feature type="transmembrane region" description="Helical" evidence="2">
    <location>
        <begin position="25"/>
        <end position="46"/>
    </location>
</feature>
<keyword evidence="2" id="KW-1133">Transmembrane helix</keyword>
<evidence type="ECO:0000259" key="3">
    <source>
        <dbReference type="PROSITE" id="PS51724"/>
    </source>
</evidence>
<protein>
    <submittedName>
        <fullName evidence="4">SPOR domain-containing protein</fullName>
    </submittedName>
</protein>
<dbReference type="InterPro" id="IPR036680">
    <property type="entry name" value="SPOR-like_sf"/>
</dbReference>
<sequence length="357" mass="36841">MADIEFGGAMDAPQRASDSGKFTKLVNGAGALVSVALIVGIGVWGYKLLVRDVTGVPVVRALDGPMRIAPENPGGELAVHQGLAVNRVQSDGVAQPVADRVVLAPAADGIGEDDPVGLRRPVPAPRTSAPGVEATPMAEAADAEVIPATTSEITAPALLTETLPEPDLPATVSDGSGVVVAAVEPTTDKPSATDVAVAEALAMADKLSEGVEPLGEVAPVTARLPVIPADVPGVVRSPRPLSRPASLDTTPPLPAATQQVASASASEVDPSSIPAGTRLAQLGAFESPEIAKQEWDRLYSRFTDYLQGKSRVIQKAESGGRTFYRLRAMGFDDLSDARRFCSALLAENAACIPVKVR</sequence>
<proteinExistence type="predicted"/>
<dbReference type="EMBL" id="CP032125">
    <property type="protein sequence ID" value="AXX98162.1"/>
    <property type="molecule type" value="Genomic_DNA"/>
</dbReference>
<reference evidence="4 5" key="1">
    <citation type="submission" date="2018-09" db="EMBL/GenBank/DDBJ databases">
        <title>Profundibacter amoris BAR1 gen. nov., sp. nov., a new member of the Roseobacter clade isolated at Lokis Castle Vent Field on the Arctic Mid-Oceanic Ridge.</title>
        <authorList>
            <person name="Le Moine Bauer S."/>
            <person name="Sjoeberg A.G."/>
            <person name="L'Haridon S."/>
            <person name="Stokke R."/>
            <person name="Roalkvam I."/>
            <person name="Steen I.H."/>
            <person name="Dahle H."/>
        </authorList>
    </citation>
    <scope>NUCLEOTIDE SEQUENCE [LARGE SCALE GENOMIC DNA]</scope>
    <source>
        <strain evidence="4 5">BAR1</strain>
    </source>
</reference>
<feature type="domain" description="SPOR" evidence="3">
    <location>
        <begin position="272"/>
        <end position="357"/>
    </location>
</feature>
<dbReference type="KEGG" id="pamo:BAR1_09600"/>
<dbReference type="GO" id="GO:0042834">
    <property type="term" value="F:peptidoglycan binding"/>
    <property type="evidence" value="ECO:0007669"/>
    <property type="project" value="InterPro"/>
</dbReference>
<dbReference type="InterPro" id="IPR007730">
    <property type="entry name" value="SPOR-like_dom"/>
</dbReference>
<keyword evidence="2" id="KW-0472">Membrane</keyword>
<feature type="region of interest" description="Disordered" evidence="1">
    <location>
        <begin position="235"/>
        <end position="271"/>
    </location>
</feature>
<evidence type="ECO:0000256" key="1">
    <source>
        <dbReference type="SAM" id="MobiDB-lite"/>
    </source>
</evidence>
<evidence type="ECO:0000313" key="5">
    <source>
        <dbReference type="Proteomes" id="UP000261704"/>
    </source>
</evidence>
<gene>
    <name evidence="4" type="ORF">BAR1_09600</name>
</gene>
<dbReference type="RefSeq" id="WP_118942818.1">
    <property type="nucleotide sequence ID" value="NZ_CP032125.1"/>
</dbReference>
<dbReference type="AlphaFoldDB" id="A0A347UH34"/>
<dbReference type="OrthoDB" id="8479416at2"/>